<evidence type="ECO:0000313" key="6">
    <source>
        <dbReference type="Proteomes" id="UP000824209"/>
    </source>
</evidence>
<name>A0A9D2M4C1_9FIRM</name>
<reference evidence="5" key="2">
    <citation type="submission" date="2021-04" db="EMBL/GenBank/DDBJ databases">
        <authorList>
            <person name="Gilroy R."/>
        </authorList>
    </citation>
    <scope>NUCLEOTIDE SEQUENCE</scope>
    <source>
        <strain evidence="5">ChiBcec8-14828</strain>
    </source>
</reference>
<reference evidence="5" key="1">
    <citation type="journal article" date="2021" name="PeerJ">
        <title>Extensive microbial diversity within the chicken gut microbiome revealed by metagenomics and culture.</title>
        <authorList>
            <person name="Gilroy R."/>
            <person name="Ravi A."/>
            <person name="Getino M."/>
            <person name="Pursley I."/>
            <person name="Horton D.L."/>
            <person name="Alikhan N.F."/>
            <person name="Baker D."/>
            <person name="Gharbi K."/>
            <person name="Hall N."/>
            <person name="Watson M."/>
            <person name="Adriaenssens E.M."/>
            <person name="Foster-Nyarko E."/>
            <person name="Jarju S."/>
            <person name="Secka A."/>
            <person name="Antonio M."/>
            <person name="Oren A."/>
            <person name="Chaudhuri R.R."/>
            <person name="La Ragione R."/>
            <person name="Hildebrand F."/>
            <person name="Pallen M.J."/>
        </authorList>
    </citation>
    <scope>NUCLEOTIDE SEQUENCE</scope>
    <source>
        <strain evidence="5">ChiBcec8-14828</strain>
    </source>
</reference>
<keyword evidence="1" id="KW-0808">Transferase</keyword>
<dbReference type="AlphaFoldDB" id="A0A9D2M4C1"/>
<comment type="caution">
    <text evidence="5">The sequence shown here is derived from an EMBL/GenBank/DDBJ whole genome shotgun (WGS) entry which is preliminary data.</text>
</comment>
<accession>A0A9D2M4C1</accession>
<keyword evidence="3" id="KW-0812">Transmembrane</keyword>
<protein>
    <submittedName>
        <fullName evidence="5">1-acyl-sn-glycerol-3-phosphate acyltransferase</fullName>
    </submittedName>
</protein>
<dbReference type="CDD" id="cd07989">
    <property type="entry name" value="LPLAT_AGPAT-like"/>
    <property type="match status" value="1"/>
</dbReference>
<feature type="transmembrane region" description="Helical" evidence="3">
    <location>
        <begin position="35"/>
        <end position="55"/>
    </location>
</feature>
<evidence type="ECO:0000313" key="5">
    <source>
        <dbReference type="EMBL" id="HJB40118.1"/>
    </source>
</evidence>
<keyword evidence="2 5" id="KW-0012">Acyltransferase</keyword>
<dbReference type="PANTHER" id="PTHR10434:SF11">
    <property type="entry name" value="1-ACYL-SN-GLYCEROL-3-PHOSPHATE ACYLTRANSFERASE"/>
    <property type="match status" value="1"/>
</dbReference>
<dbReference type="SUPFAM" id="SSF69593">
    <property type="entry name" value="Glycerol-3-phosphate (1)-acyltransferase"/>
    <property type="match status" value="1"/>
</dbReference>
<dbReference type="GO" id="GO:0006654">
    <property type="term" value="P:phosphatidic acid biosynthetic process"/>
    <property type="evidence" value="ECO:0007669"/>
    <property type="project" value="TreeGrafter"/>
</dbReference>
<sequence>MFYWIVLSGAWVLWHLAFRIKVVGKENMIHDRGFVMACNHVFAIDPVFLVLARFYGKRMVIMGKEELFEIHPLLTWFLKRVNVIPVHRGKGDTGVVERAIEDVKRGHGLLIFPEGTRSKDGNLGRLKSGAFVVADAANVDILPCRIIYKGGKIKPFGRVTIVVGKPIPAEKIALGEEKSAVRLRECKTLLHDEMEKLLEENRNCL</sequence>
<feature type="domain" description="Phospholipid/glycerol acyltransferase" evidence="4">
    <location>
        <begin position="34"/>
        <end position="149"/>
    </location>
</feature>
<dbReference type="GO" id="GO:0003841">
    <property type="term" value="F:1-acylglycerol-3-phosphate O-acyltransferase activity"/>
    <property type="evidence" value="ECO:0007669"/>
    <property type="project" value="TreeGrafter"/>
</dbReference>
<dbReference type="InterPro" id="IPR002123">
    <property type="entry name" value="Plipid/glycerol_acylTrfase"/>
</dbReference>
<proteinExistence type="predicted"/>
<evidence type="ECO:0000256" key="2">
    <source>
        <dbReference type="ARBA" id="ARBA00023315"/>
    </source>
</evidence>
<dbReference type="EMBL" id="DWYA01000058">
    <property type="protein sequence ID" value="HJB40118.1"/>
    <property type="molecule type" value="Genomic_DNA"/>
</dbReference>
<gene>
    <name evidence="5" type="ORF">H9943_06950</name>
</gene>
<evidence type="ECO:0000259" key="4">
    <source>
        <dbReference type="SMART" id="SM00563"/>
    </source>
</evidence>
<dbReference type="PANTHER" id="PTHR10434">
    <property type="entry name" value="1-ACYL-SN-GLYCEROL-3-PHOSPHATE ACYLTRANSFERASE"/>
    <property type="match status" value="1"/>
</dbReference>
<keyword evidence="3" id="KW-0472">Membrane</keyword>
<keyword evidence="3" id="KW-1133">Transmembrane helix</keyword>
<dbReference type="SMART" id="SM00563">
    <property type="entry name" value="PlsC"/>
    <property type="match status" value="1"/>
</dbReference>
<dbReference type="Proteomes" id="UP000824209">
    <property type="component" value="Unassembled WGS sequence"/>
</dbReference>
<organism evidence="5 6">
    <name type="scientific">Candidatus Ruthenibacterium avium</name>
    <dbReference type="NCBI Taxonomy" id="2838751"/>
    <lineage>
        <taxon>Bacteria</taxon>
        <taxon>Bacillati</taxon>
        <taxon>Bacillota</taxon>
        <taxon>Clostridia</taxon>
        <taxon>Eubacteriales</taxon>
        <taxon>Oscillospiraceae</taxon>
        <taxon>Ruthenibacterium</taxon>
    </lineage>
</organism>
<dbReference type="Pfam" id="PF01553">
    <property type="entry name" value="Acyltransferase"/>
    <property type="match status" value="1"/>
</dbReference>
<evidence type="ECO:0000256" key="3">
    <source>
        <dbReference type="SAM" id="Phobius"/>
    </source>
</evidence>
<evidence type="ECO:0000256" key="1">
    <source>
        <dbReference type="ARBA" id="ARBA00022679"/>
    </source>
</evidence>